<keyword evidence="4" id="KW-1185">Reference proteome</keyword>
<keyword evidence="2" id="KW-1133">Transmembrane helix</keyword>
<dbReference type="GO" id="GO:0004571">
    <property type="term" value="F:mannosyl-oligosaccharide 1,2-alpha-mannosidase activity"/>
    <property type="evidence" value="ECO:0007669"/>
    <property type="project" value="UniProtKB-EC"/>
</dbReference>
<protein>
    <submittedName>
        <fullName evidence="3">Mannosyl-oligosaccharide alpha-1,2-mannosidase</fullName>
        <ecNumber evidence="3">3.2.1.113</ecNumber>
    </submittedName>
</protein>
<proteinExistence type="predicted"/>
<dbReference type="EMBL" id="JAPDRL010000036">
    <property type="protein sequence ID" value="KAJ9664628.1"/>
    <property type="molecule type" value="Genomic_DNA"/>
</dbReference>
<evidence type="ECO:0000313" key="4">
    <source>
        <dbReference type="Proteomes" id="UP001172684"/>
    </source>
</evidence>
<organism evidence="3 4">
    <name type="scientific">Coniosporium apollinis</name>
    <dbReference type="NCBI Taxonomy" id="61459"/>
    <lineage>
        <taxon>Eukaryota</taxon>
        <taxon>Fungi</taxon>
        <taxon>Dikarya</taxon>
        <taxon>Ascomycota</taxon>
        <taxon>Pezizomycotina</taxon>
        <taxon>Dothideomycetes</taxon>
        <taxon>Dothideomycetes incertae sedis</taxon>
        <taxon>Coniosporium</taxon>
    </lineage>
</organism>
<sequence length="201" mass="21651">MANASANLVYTPTFPPQRPCGCGAESLSLIMDFRRRKDGGAATGGNGGDNGTPAAATTETPAVTPVTPKMPKTPKKPKTPKNPWKRKAEDKTEGAKPKTAHKTGASSATAQDLAAKDAGDTSGLIMLVNRQLYDEFVMELPTYKDKPFYPKSRRSNMLRKRLLGPLLSVAATLMYYMGFFTSSNPSMLTQWACRTLTGSEA</sequence>
<accession>A0ABQ9NQU3</accession>
<keyword evidence="3" id="KW-0326">Glycosidase</keyword>
<feature type="compositionally biased region" description="Basic and acidic residues" evidence="1">
    <location>
        <begin position="86"/>
        <end position="96"/>
    </location>
</feature>
<reference evidence="3" key="1">
    <citation type="submission" date="2022-10" db="EMBL/GenBank/DDBJ databases">
        <title>Culturing micro-colonial fungi from biological soil crusts in the Mojave desert and describing Neophaeococcomyces mojavensis, and introducing the new genera and species Taxawa tesnikishii.</title>
        <authorList>
            <person name="Kurbessoian T."/>
            <person name="Stajich J.E."/>
        </authorList>
    </citation>
    <scope>NUCLEOTIDE SEQUENCE</scope>
    <source>
        <strain evidence="3">TK_1</strain>
    </source>
</reference>
<evidence type="ECO:0000256" key="2">
    <source>
        <dbReference type="SAM" id="Phobius"/>
    </source>
</evidence>
<feature type="compositionally biased region" description="Gly residues" evidence="1">
    <location>
        <begin position="41"/>
        <end position="50"/>
    </location>
</feature>
<feature type="compositionally biased region" description="Low complexity" evidence="1">
    <location>
        <begin position="51"/>
        <end position="70"/>
    </location>
</feature>
<keyword evidence="2" id="KW-0812">Transmembrane</keyword>
<evidence type="ECO:0000313" key="3">
    <source>
        <dbReference type="EMBL" id="KAJ9664628.1"/>
    </source>
</evidence>
<keyword evidence="2" id="KW-0472">Membrane</keyword>
<gene>
    <name evidence="3" type="primary">MNS1_3</name>
    <name evidence="3" type="ORF">H2201_005142</name>
</gene>
<evidence type="ECO:0000256" key="1">
    <source>
        <dbReference type="SAM" id="MobiDB-lite"/>
    </source>
</evidence>
<feature type="compositionally biased region" description="Basic residues" evidence="1">
    <location>
        <begin position="72"/>
        <end position="85"/>
    </location>
</feature>
<feature type="transmembrane region" description="Helical" evidence="2">
    <location>
        <begin position="162"/>
        <end position="181"/>
    </location>
</feature>
<dbReference type="Proteomes" id="UP001172684">
    <property type="component" value="Unassembled WGS sequence"/>
</dbReference>
<keyword evidence="3" id="KW-0378">Hydrolase</keyword>
<name>A0ABQ9NQU3_9PEZI</name>
<dbReference type="EC" id="3.2.1.113" evidence="3"/>
<comment type="caution">
    <text evidence="3">The sequence shown here is derived from an EMBL/GenBank/DDBJ whole genome shotgun (WGS) entry which is preliminary data.</text>
</comment>
<feature type="region of interest" description="Disordered" evidence="1">
    <location>
        <begin position="37"/>
        <end position="113"/>
    </location>
</feature>